<dbReference type="Proteomes" id="UP000282832">
    <property type="component" value="Unassembled WGS sequence"/>
</dbReference>
<dbReference type="Gene3D" id="3.10.20.310">
    <property type="entry name" value="membrane protein fhac"/>
    <property type="match status" value="1"/>
</dbReference>
<evidence type="ECO:0000256" key="2">
    <source>
        <dbReference type="ARBA" id="ARBA00023136"/>
    </source>
</evidence>
<feature type="domain" description="Bacterial surface antigen (D15)" evidence="3">
    <location>
        <begin position="142"/>
        <end position="434"/>
    </location>
</feature>
<keyword evidence="5" id="KW-1185">Reference proteome</keyword>
<accession>A0A437PXU1</accession>
<proteinExistence type="predicted"/>
<dbReference type="InterPro" id="IPR000184">
    <property type="entry name" value="Bac_surfAg_D15"/>
</dbReference>
<evidence type="ECO:0000313" key="4">
    <source>
        <dbReference type="EMBL" id="RVU27059.1"/>
    </source>
</evidence>
<organism evidence="4 5">
    <name type="scientific">Sandaracinomonas limnophila</name>
    <dbReference type="NCBI Taxonomy" id="1862386"/>
    <lineage>
        <taxon>Bacteria</taxon>
        <taxon>Pseudomonadati</taxon>
        <taxon>Bacteroidota</taxon>
        <taxon>Cytophagia</taxon>
        <taxon>Cytophagales</taxon>
        <taxon>Flectobacillaceae</taxon>
        <taxon>Sandaracinomonas</taxon>
    </lineage>
</organism>
<gene>
    <name evidence="4" type="ORF">EOJ36_03420</name>
</gene>
<evidence type="ECO:0000259" key="3">
    <source>
        <dbReference type="Pfam" id="PF01103"/>
    </source>
</evidence>
<name>A0A437PXU1_9BACT</name>
<dbReference type="Gene3D" id="2.40.160.50">
    <property type="entry name" value="membrane protein fhac: a member of the omp85/tpsb transporter family"/>
    <property type="match status" value="1"/>
</dbReference>
<dbReference type="EMBL" id="SACY01000001">
    <property type="protein sequence ID" value="RVU27059.1"/>
    <property type="molecule type" value="Genomic_DNA"/>
</dbReference>
<sequence>MWKFIANFLLLIALVSFKTNVLTAQKIRVDSIVFKGNDRTKISILNRELDFSIKDSLSTEDLDKRLEFNRRKLMNTNLFIWVKYDYQINKNGNLIVQFEFLEQLYTLVFPIFSLADRNLSDWLNKGAPSQRIIFGINGVQNNLTGRNEKIAINLETGFTQRIDLSFSNPYIDAKKRFGIFTSFTYQTSKNLAYSSRNDTLLYLNSSQVLRERWSGVVGFRKRIRFYDFQSLELRYHNIRINDEVFALNPHYLPNRTQRSDFIQLGYRFSYDFRDFATYPLRGRKVDVLVNYTGLTGNLKFNYYDFGIGYERYFPLGNNFYLSSTHKLKFTQYGKEVPYFLTQGLGYGSNVVRGYELNVIDGNNFYINRNTFKFQLINKIYHVPFLKYKQINQVPLSVYPTAFIDFGYVNIGQENYFNSKLGGKLLYGYGIGLDLVTYYNLVTKIIFPAGNGNLSGIRVSVGREF</sequence>
<dbReference type="OrthoDB" id="9768717at2"/>
<dbReference type="Pfam" id="PF01103">
    <property type="entry name" value="Omp85"/>
    <property type="match status" value="1"/>
</dbReference>
<dbReference type="GO" id="GO:0019867">
    <property type="term" value="C:outer membrane"/>
    <property type="evidence" value="ECO:0007669"/>
    <property type="project" value="InterPro"/>
</dbReference>
<dbReference type="RefSeq" id="WP_127802610.1">
    <property type="nucleotide sequence ID" value="NZ_SACY01000001.1"/>
</dbReference>
<keyword evidence="2" id="KW-0472">Membrane</keyword>
<dbReference type="AlphaFoldDB" id="A0A437PXU1"/>
<reference evidence="4 5" key="1">
    <citation type="submission" date="2019-01" db="EMBL/GenBank/DDBJ databases">
        <authorList>
            <person name="Chen W.-M."/>
        </authorList>
    </citation>
    <scope>NUCLEOTIDE SEQUENCE [LARGE SCALE GENOMIC DNA]</scope>
    <source>
        <strain evidence="4 5">FSY-15</strain>
    </source>
</reference>
<comment type="caution">
    <text evidence="4">The sequence shown here is derived from an EMBL/GenBank/DDBJ whole genome shotgun (WGS) entry which is preliminary data.</text>
</comment>
<evidence type="ECO:0000256" key="1">
    <source>
        <dbReference type="ARBA" id="ARBA00004370"/>
    </source>
</evidence>
<evidence type="ECO:0000313" key="5">
    <source>
        <dbReference type="Proteomes" id="UP000282832"/>
    </source>
</evidence>
<comment type="subcellular location">
    <subcellularLocation>
        <location evidence="1">Membrane</location>
    </subcellularLocation>
</comment>
<protein>
    <recommendedName>
        <fullName evidence="3">Bacterial surface antigen (D15) domain-containing protein</fullName>
    </recommendedName>
</protein>